<keyword evidence="2" id="KW-1185">Reference proteome</keyword>
<dbReference type="AlphaFoldDB" id="A0A562R7L1"/>
<gene>
    <name evidence="1" type="ORF">LZ24_03049</name>
</gene>
<dbReference type="Proteomes" id="UP000318307">
    <property type="component" value="Unassembled WGS sequence"/>
</dbReference>
<protein>
    <submittedName>
        <fullName evidence="1">Uncharacterized protein</fullName>
    </submittedName>
</protein>
<name>A0A562R7L1_9BACT</name>
<comment type="caution">
    <text evidence="1">The sequence shown here is derived from an EMBL/GenBank/DDBJ whole genome shotgun (WGS) entry which is preliminary data.</text>
</comment>
<dbReference type="EMBL" id="VLLC01000037">
    <property type="protein sequence ID" value="TWI65058.1"/>
    <property type="molecule type" value="Genomic_DNA"/>
</dbReference>
<evidence type="ECO:0000313" key="1">
    <source>
        <dbReference type="EMBL" id="TWI65058.1"/>
    </source>
</evidence>
<dbReference type="RefSeq" id="WP_144686541.1">
    <property type="nucleotide sequence ID" value="NZ_VLLC01000037.1"/>
</dbReference>
<reference evidence="1 2" key="1">
    <citation type="submission" date="2019-07" db="EMBL/GenBank/DDBJ databases">
        <title>Genome sequencing of 100 strains of the haloalkaliphilic chemolithoautotrophic sulfur-oxidizing bacterium Thioalkalivibrio.</title>
        <authorList>
            <person name="Muyzer G."/>
        </authorList>
    </citation>
    <scope>NUCLEOTIDE SEQUENCE [LARGE SCALE GENOMIC DNA]</scope>
    <source>
        <strain evidence="1 2">ASO4-4</strain>
    </source>
</reference>
<evidence type="ECO:0000313" key="2">
    <source>
        <dbReference type="Proteomes" id="UP000318307"/>
    </source>
</evidence>
<sequence length="291" mass="33652">MIKIDLYSDWIEYQKAWLQEFDYPVDTLSDPSQISIAYFNAIKRRIPVRTRNVFTSDVFSCPIDLEEGLRILEDKVQSGHDINPNLSRGLKRVDYNDYLLNDWGIFHFHLGDEIESDGYTKRTGPVLFSFITHDSFHEINIYSHGNWSNTDLIEIVHKNWPHLLEKFRLDDVVQMAYTPSSTTVKEFRKNQINSFIQVADGTVYSQPGLGYATDGTAVDVSVAAIRYKKFMDHLQKSVIENLAGEIENALDELGHTRGEDIELKLLIENGWAYVFCEQYNIKFKLHSMNIA</sequence>
<proteinExistence type="predicted"/>
<dbReference type="OrthoDB" id="9135240at2"/>
<organism evidence="1 2">
    <name type="scientific">Desulfobotulus alkaliphilus</name>
    <dbReference type="NCBI Taxonomy" id="622671"/>
    <lineage>
        <taxon>Bacteria</taxon>
        <taxon>Pseudomonadati</taxon>
        <taxon>Thermodesulfobacteriota</taxon>
        <taxon>Desulfobacteria</taxon>
        <taxon>Desulfobacterales</taxon>
        <taxon>Desulfobacteraceae</taxon>
        <taxon>Desulfobotulus</taxon>
    </lineage>
</organism>
<accession>A0A562R7L1</accession>